<evidence type="ECO:0000259" key="2">
    <source>
        <dbReference type="Pfam" id="PF18073"/>
    </source>
</evidence>
<dbReference type="SMART" id="SM00028">
    <property type="entry name" value="TPR"/>
    <property type="match status" value="5"/>
</dbReference>
<reference evidence="3" key="1">
    <citation type="submission" date="2018-05" db="EMBL/GenBank/DDBJ databases">
        <authorList>
            <person name="Lanie J.A."/>
            <person name="Ng W.-L."/>
            <person name="Kazmierczak K.M."/>
            <person name="Andrzejewski T.M."/>
            <person name="Davidsen T.M."/>
            <person name="Wayne K.J."/>
            <person name="Tettelin H."/>
            <person name="Glass J.I."/>
            <person name="Rusch D."/>
            <person name="Podicherti R."/>
            <person name="Tsui H.-C.T."/>
            <person name="Winkler M.E."/>
        </authorList>
    </citation>
    <scope>NUCLEOTIDE SEQUENCE</scope>
</reference>
<accession>A0A381PW97</accession>
<dbReference type="SUPFAM" id="SSF48452">
    <property type="entry name" value="TPR-like"/>
    <property type="match status" value="2"/>
</dbReference>
<protein>
    <recommendedName>
        <fullName evidence="2">LapB rubredoxin metal binding domain-containing protein</fullName>
    </recommendedName>
</protein>
<dbReference type="NCBIfam" id="NF008757">
    <property type="entry name" value="PRK11788.1-5"/>
    <property type="match status" value="1"/>
</dbReference>
<dbReference type="AlphaFoldDB" id="A0A381PW97"/>
<dbReference type="InterPro" id="IPR011990">
    <property type="entry name" value="TPR-like_helical_dom_sf"/>
</dbReference>
<dbReference type="GO" id="GO:0046872">
    <property type="term" value="F:metal ion binding"/>
    <property type="evidence" value="ECO:0007669"/>
    <property type="project" value="UniProtKB-KW"/>
</dbReference>
<sequence length="392" mass="44459">MDATWLLLLLPLAAASGWYAASRGIRSPRTVRSDIPQAYIKSLNLLLNEQQDKALDVLISALETHEETVEIQLALGNLFRRRGEIERATQLHQNLIARSGLDPDQRLLALYELGQDYYKAGLFDRAESLLLEVAAAVEYSESAYRLLLQLYEQEKEWDNAIDSAKRLSSASGEDLTGLLAQYYCELAEERMASGLYQECAGFINQALISEKNCTRALMQSGRLRAIKNEHQLAIREWTKIVNLHPEMLTDVVGLVRQSYQSLGRLSDYRKFLERCIELNNDFRLMMTLVDLLVEIGQPSQARSRLLSWMRNTDSLKSLTGLIESGDGRGDDFRSDRSLGFLIDLVSALFGMTRSYECRNCGFKGKSMHWQCPGCKNWNSTGPSKTTPRLQER</sequence>
<dbReference type="Pfam" id="PF18073">
    <property type="entry name" value="Zn_ribbon_LapB"/>
    <property type="match status" value="1"/>
</dbReference>
<feature type="domain" description="LapB rubredoxin metal binding" evidence="2">
    <location>
        <begin position="355"/>
        <end position="379"/>
    </location>
</feature>
<dbReference type="GO" id="GO:0008653">
    <property type="term" value="P:lipopolysaccharide metabolic process"/>
    <property type="evidence" value="ECO:0007669"/>
    <property type="project" value="InterPro"/>
</dbReference>
<proteinExistence type="inferred from homology"/>
<dbReference type="HAMAP" id="MF_00994">
    <property type="entry name" value="LPS_assembly_LapB"/>
    <property type="match status" value="1"/>
</dbReference>
<dbReference type="EMBL" id="UINC01001117">
    <property type="protein sequence ID" value="SUZ71331.1"/>
    <property type="molecule type" value="Genomic_DNA"/>
</dbReference>
<dbReference type="Gene3D" id="1.25.40.10">
    <property type="entry name" value="Tetratricopeptide repeat domain"/>
    <property type="match status" value="2"/>
</dbReference>
<evidence type="ECO:0000256" key="1">
    <source>
        <dbReference type="ARBA" id="ARBA00022723"/>
    </source>
</evidence>
<dbReference type="InterPro" id="IPR019734">
    <property type="entry name" value="TPR_rpt"/>
</dbReference>
<organism evidence="3">
    <name type="scientific">marine metagenome</name>
    <dbReference type="NCBI Taxonomy" id="408172"/>
    <lineage>
        <taxon>unclassified sequences</taxon>
        <taxon>metagenomes</taxon>
        <taxon>ecological metagenomes</taxon>
    </lineage>
</organism>
<evidence type="ECO:0000313" key="3">
    <source>
        <dbReference type="EMBL" id="SUZ71331.1"/>
    </source>
</evidence>
<gene>
    <name evidence="3" type="ORF">METZ01_LOCUS24185</name>
</gene>
<name>A0A381PW97_9ZZZZ</name>
<keyword evidence="1" id="KW-0479">Metal-binding</keyword>
<dbReference type="InterPro" id="IPR041166">
    <property type="entry name" value="Rubredoxin_2"/>
</dbReference>
<dbReference type="Pfam" id="PF13432">
    <property type="entry name" value="TPR_16"/>
    <property type="match status" value="1"/>
</dbReference>
<dbReference type="InterPro" id="IPR030865">
    <property type="entry name" value="LapB"/>
</dbReference>